<gene>
    <name evidence="2" type="ORF">DXD79_17215</name>
</gene>
<evidence type="ECO:0000313" key="3">
    <source>
        <dbReference type="Proteomes" id="UP000263014"/>
    </source>
</evidence>
<organism evidence="2 3">
    <name type="scientific">Hungatella hathewayi</name>
    <dbReference type="NCBI Taxonomy" id="154046"/>
    <lineage>
        <taxon>Bacteria</taxon>
        <taxon>Bacillati</taxon>
        <taxon>Bacillota</taxon>
        <taxon>Clostridia</taxon>
        <taxon>Lachnospirales</taxon>
        <taxon>Lachnospiraceae</taxon>
        <taxon>Hungatella</taxon>
    </lineage>
</organism>
<comment type="caution">
    <text evidence="2">The sequence shown here is derived from an EMBL/GenBank/DDBJ whole genome shotgun (WGS) entry which is preliminary data.</text>
</comment>
<sequence>SKSSSIYFCLYEKEKEQKSKGIKTDIKNRFEIRLKNGKAEQTIEQLVFSRNPEQTIANLILTQIDFPDYILWDIFLDNVTTSLPFIMTPVAVNMDKTKRWLERQVMPSLLMIKEIEKKTGAKYLEEIDRHTRLTEKQELKIKQMTTDIADMIEKDTAVPQRNDGIF</sequence>
<dbReference type="RefSeq" id="WP_148709844.1">
    <property type="nucleotide sequence ID" value="NZ_QSON01000008.1"/>
</dbReference>
<dbReference type="EMBL" id="QSON01000008">
    <property type="protein sequence ID" value="RGJ02187.1"/>
    <property type="molecule type" value="Genomic_DNA"/>
</dbReference>
<dbReference type="AlphaFoldDB" id="A0A374P4T2"/>
<accession>A0A374P4T2</accession>
<protein>
    <submittedName>
        <fullName evidence="2">Replication initiation factor domain-containing protein</fullName>
    </submittedName>
</protein>
<evidence type="ECO:0000313" key="2">
    <source>
        <dbReference type="EMBL" id="RGJ02187.1"/>
    </source>
</evidence>
<feature type="domain" description="Replication initiation protein-like C-terminal" evidence="1">
    <location>
        <begin position="1"/>
        <end position="127"/>
    </location>
</feature>
<keyword evidence="2" id="KW-0648">Protein biosynthesis</keyword>
<proteinExistence type="predicted"/>
<dbReference type="Pfam" id="PF02486">
    <property type="entry name" value="Rep_trans"/>
    <property type="match status" value="1"/>
</dbReference>
<name>A0A374P4T2_9FIRM</name>
<dbReference type="GO" id="GO:0003743">
    <property type="term" value="F:translation initiation factor activity"/>
    <property type="evidence" value="ECO:0007669"/>
    <property type="project" value="UniProtKB-KW"/>
</dbReference>
<dbReference type="InterPro" id="IPR003491">
    <property type="entry name" value="REP-like_C"/>
</dbReference>
<dbReference type="Proteomes" id="UP000263014">
    <property type="component" value="Unassembled WGS sequence"/>
</dbReference>
<evidence type="ECO:0000259" key="1">
    <source>
        <dbReference type="Pfam" id="PF02486"/>
    </source>
</evidence>
<keyword evidence="2" id="KW-0396">Initiation factor</keyword>
<feature type="non-terminal residue" evidence="2">
    <location>
        <position position="1"/>
    </location>
</feature>
<reference evidence="2 3" key="1">
    <citation type="submission" date="2018-08" db="EMBL/GenBank/DDBJ databases">
        <title>A genome reference for cultivated species of the human gut microbiota.</title>
        <authorList>
            <person name="Zou Y."/>
            <person name="Xue W."/>
            <person name="Luo G."/>
        </authorList>
    </citation>
    <scope>NUCLEOTIDE SEQUENCE [LARGE SCALE GENOMIC DNA]</scope>
    <source>
        <strain evidence="2 3">TM09-12</strain>
    </source>
</reference>